<dbReference type="InterPro" id="IPR023214">
    <property type="entry name" value="HAD_sf"/>
</dbReference>
<evidence type="ECO:0000256" key="1">
    <source>
        <dbReference type="ARBA" id="ARBA00022801"/>
    </source>
</evidence>
<dbReference type="InterPro" id="IPR036412">
    <property type="entry name" value="HAD-like_sf"/>
</dbReference>
<dbReference type="Gene3D" id="3.40.50.1000">
    <property type="entry name" value="HAD superfamily/HAD-like"/>
    <property type="match status" value="1"/>
</dbReference>
<dbReference type="EC" id="3.1.3.-" evidence="2"/>
<dbReference type="PRINTS" id="PR00413">
    <property type="entry name" value="HADHALOGNASE"/>
</dbReference>
<gene>
    <name evidence="2" type="ORF">RW095_36605</name>
</gene>
<dbReference type="SFLD" id="SFLDG01129">
    <property type="entry name" value="C1.5:_HAD__Beta-PGM__Phosphata"/>
    <property type="match status" value="1"/>
</dbReference>
<dbReference type="RefSeq" id="WP_317020603.1">
    <property type="nucleotide sequence ID" value="NZ_CP136513.1"/>
</dbReference>
<dbReference type="Proteomes" id="UP001302652">
    <property type="component" value="Chromosome 1"/>
</dbReference>
<dbReference type="SUPFAM" id="SSF56784">
    <property type="entry name" value="HAD-like"/>
    <property type="match status" value="1"/>
</dbReference>
<proteinExistence type="predicted"/>
<dbReference type="PANTHER" id="PTHR43316">
    <property type="entry name" value="HYDROLASE, HALOACID DELAHOGENASE-RELATED"/>
    <property type="match status" value="1"/>
</dbReference>
<accession>A0ABZ0EM75</accession>
<name>A0ABZ0EM75_9BURK</name>
<protein>
    <submittedName>
        <fullName evidence="2">HAD family hydrolase</fullName>
        <ecNumber evidence="2">3.1.3.-</ecNumber>
    </submittedName>
</protein>
<sequence>MRDLPAAVAGRPNRSAGPLLGLHTMTVNAVFFDAFGTLCDIGIKRQPFAQLARFHPDRRRARDLIMTQALSLRDAAQELQVQDVDLAMLEEDLVTELASIRLYPEVPELLETLRRQGFRIGIVSNLAAPYAEPLLRLLPFEPDTQAWSFEVGHMKPDPRIFAWVCERLNVAPHEALMVGDMFADDYAGALASGLNALHLDRREEARSKVAATIRTLDEILPALRVQSDFVSMGQTGSVGLS</sequence>
<organism evidence="2 3">
    <name type="scientific">Paraburkholderia kirstenboschensis</name>
    <dbReference type="NCBI Taxonomy" id="1245436"/>
    <lineage>
        <taxon>Bacteria</taxon>
        <taxon>Pseudomonadati</taxon>
        <taxon>Pseudomonadota</taxon>
        <taxon>Betaproteobacteria</taxon>
        <taxon>Burkholderiales</taxon>
        <taxon>Burkholderiaceae</taxon>
        <taxon>Paraburkholderia</taxon>
    </lineage>
</organism>
<evidence type="ECO:0000313" key="2">
    <source>
        <dbReference type="EMBL" id="WOD18283.1"/>
    </source>
</evidence>
<dbReference type="PANTHER" id="PTHR43316:SF3">
    <property type="entry name" value="HALOACID DEHALOGENASE, TYPE II (AFU_ORTHOLOGUE AFUA_2G07750)-RELATED"/>
    <property type="match status" value="1"/>
</dbReference>
<keyword evidence="1 2" id="KW-0378">Hydrolase</keyword>
<keyword evidence="3" id="KW-1185">Reference proteome</keyword>
<dbReference type="GO" id="GO:0016787">
    <property type="term" value="F:hydrolase activity"/>
    <property type="evidence" value="ECO:0007669"/>
    <property type="project" value="UniProtKB-KW"/>
</dbReference>
<dbReference type="InterPro" id="IPR006439">
    <property type="entry name" value="HAD-SF_hydro_IA"/>
</dbReference>
<evidence type="ECO:0000313" key="3">
    <source>
        <dbReference type="Proteomes" id="UP001302652"/>
    </source>
</evidence>
<reference evidence="2 3" key="1">
    <citation type="submission" date="2023-10" db="EMBL/GenBank/DDBJ databases">
        <title>Surface-active antibiotics is a multifunctional adaptation for post-fire microbes.</title>
        <authorList>
            <person name="Liu M.D."/>
            <person name="Du Y."/>
            <person name="Koupaei S.K."/>
            <person name="Kim N.R."/>
            <person name="Zhang W."/>
            <person name="Traxler M.F."/>
        </authorList>
    </citation>
    <scope>NUCLEOTIDE SEQUENCE [LARGE SCALE GENOMIC DNA]</scope>
    <source>
        <strain evidence="2 3">F3</strain>
    </source>
</reference>
<dbReference type="SFLD" id="SFLDS00003">
    <property type="entry name" value="Haloacid_Dehalogenase"/>
    <property type="match status" value="1"/>
</dbReference>
<dbReference type="Pfam" id="PF00702">
    <property type="entry name" value="Hydrolase"/>
    <property type="match status" value="1"/>
</dbReference>
<dbReference type="EMBL" id="CP136513">
    <property type="protein sequence ID" value="WOD18283.1"/>
    <property type="molecule type" value="Genomic_DNA"/>
</dbReference>
<dbReference type="InterPro" id="IPR051540">
    <property type="entry name" value="S-2-haloacid_dehalogenase"/>
</dbReference>
<dbReference type="NCBIfam" id="TIGR01549">
    <property type="entry name" value="HAD-SF-IA-v1"/>
    <property type="match status" value="1"/>
</dbReference>